<evidence type="ECO:0000313" key="1">
    <source>
        <dbReference type="Proteomes" id="UP000095283"/>
    </source>
</evidence>
<accession>A0A1I7WPA9</accession>
<keyword evidence="1" id="KW-1185">Reference proteome</keyword>
<sequence length="166" mass="19223">MLIVAKIPKTIKGRSTYLGTLVPMRSPWNAWFRNHLLDESYSDQISFNQYIYIYIYIYIYMDRCTLQNPATFESALNRTYFATSTVFKRDCAEALTERLVKDGVVLAKGLFIAGGDNIVIKSLCNNLYKVFLQEELCYYRQYFLISLLIQLRSLPPKKAVAATMPQ</sequence>
<evidence type="ECO:0000313" key="2">
    <source>
        <dbReference type="WBParaSite" id="Hba_06989"/>
    </source>
</evidence>
<dbReference type="WBParaSite" id="Hba_06989">
    <property type="protein sequence ID" value="Hba_06989"/>
    <property type="gene ID" value="Hba_06989"/>
</dbReference>
<dbReference type="AlphaFoldDB" id="A0A1I7WPA9"/>
<name>A0A1I7WPA9_HETBA</name>
<proteinExistence type="predicted"/>
<dbReference type="Proteomes" id="UP000095283">
    <property type="component" value="Unplaced"/>
</dbReference>
<organism evidence="1 2">
    <name type="scientific">Heterorhabditis bacteriophora</name>
    <name type="common">Entomopathogenic nematode worm</name>
    <dbReference type="NCBI Taxonomy" id="37862"/>
    <lineage>
        <taxon>Eukaryota</taxon>
        <taxon>Metazoa</taxon>
        <taxon>Ecdysozoa</taxon>
        <taxon>Nematoda</taxon>
        <taxon>Chromadorea</taxon>
        <taxon>Rhabditida</taxon>
        <taxon>Rhabditina</taxon>
        <taxon>Rhabditomorpha</taxon>
        <taxon>Strongyloidea</taxon>
        <taxon>Heterorhabditidae</taxon>
        <taxon>Heterorhabditis</taxon>
    </lineage>
</organism>
<reference evidence="2" key="1">
    <citation type="submission" date="2016-11" db="UniProtKB">
        <authorList>
            <consortium name="WormBaseParasite"/>
        </authorList>
    </citation>
    <scope>IDENTIFICATION</scope>
</reference>
<protein>
    <submittedName>
        <fullName evidence="2">Uncharacterized protein</fullName>
    </submittedName>
</protein>